<organism evidence="8">
    <name type="scientific">Naegleria gruberi</name>
    <name type="common">Amoeba</name>
    <dbReference type="NCBI Taxonomy" id="5762"/>
    <lineage>
        <taxon>Eukaryota</taxon>
        <taxon>Discoba</taxon>
        <taxon>Heterolobosea</taxon>
        <taxon>Tetramitia</taxon>
        <taxon>Eutetramitia</taxon>
        <taxon>Vahlkampfiidae</taxon>
        <taxon>Naegleria</taxon>
    </lineage>
</organism>
<dbReference type="OMA" id="DIFELSM"/>
<dbReference type="PANTHER" id="PTHR24185:SF1">
    <property type="entry name" value="CALCIUM-INDEPENDENT PHOSPHOLIPASE A2-GAMMA"/>
    <property type="match status" value="1"/>
</dbReference>
<reference evidence="7 8" key="1">
    <citation type="journal article" date="2010" name="Cell">
        <title>The genome of Naegleria gruberi illuminates early eukaryotic versatility.</title>
        <authorList>
            <person name="Fritz-Laylin L.K."/>
            <person name="Prochnik S.E."/>
            <person name="Ginger M.L."/>
            <person name="Dacks J.B."/>
            <person name="Carpenter M.L."/>
            <person name="Field M.C."/>
            <person name="Kuo A."/>
            <person name="Paredez A."/>
            <person name="Chapman J."/>
            <person name="Pham J."/>
            <person name="Shu S."/>
            <person name="Neupane R."/>
            <person name="Cipriano M."/>
            <person name="Mancuso J."/>
            <person name="Tu H."/>
            <person name="Salamov A."/>
            <person name="Lindquist E."/>
            <person name="Shapiro H."/>
            <person name="Lucas S."/>
            <person name="Grigoriev I.V."/>
            <person name="Cande W.Z."/>
            <person name="Fulton C."/>
            <person name="Rokhsar D.S."/>
            <person name="Dawson S.C."/>
        </authorList>
    </citation>
    <scope>NUCLEOTIDE SEQUENCE [LARGE SCALE GENOMIC DNA]</scope>
    <source>
        <strain evidence="7 8">NEG-M</strain>
    </source>
</reference>
<accession>D2VZ98</accession>
<dbReference type="OrthoDB" id="630895at2759"/>
<feature type="region of interest" description="Disordered" evidence="5">
    <location>
        <begin position="532"/>
        <end position="561"/>
    </location>
</feature>
<evidence type="ECO:0000313" key="7">
    <source>
        <dbReference type="EMBL" id="EFC37755.1"/>
    </source>
</evidence>
<keyword evidence="1 4" id="KW-0378">Hydrolase</keyword>
<dbReference type="RefSeq" id="XP_002670499.1">
    <property type="nucleotide sequence ID" value="XM_002670453.1"/>
</dbReference>
<sequence>MLLQTSSEFINDNTTTSGTNSTQLALLKCKLSSERTLHGLGFDGSNLQTYLDAHINVDQFLLQIFSHQQLDTLKGAAIAGFTKLLNTWNPSNSNNNSNNTSSTTTTTDKVYTPQQDTMSVVIIDVDYWNEFPSLINNTNINNNAKYGIHIPYHGMLAIGVKFGNFLMRWTEYGIVDIINLQQFSPSTLQKSLIIKTVSTPIKYNTSNLKKIANLIIQYNTQYQYDLYDKSPIQFIRDLMECVGINFKLGKCSLLLKIIETHWKKFFGNEKCGIIINPYIESDNLYNCTDYSHFIEISKNLLQYNITYSSEYSFEWSILKSFERTLRLLSMSCTFEPSLRHDYIVNSNTEQLFGNVSINTNTLKYISSSFNIEEENSNTDKKNSDTIFVLCMDGGGTRGLILSIILREIEKRTNRKLNDIFDLVCGTSTGALTSRCVQSGLSGEEIQTLYTQLATDIFSSKLILNEKITKFYKTVSSGNWYEGSKLEALTLSKISRSKENDILYLQDLYQIKPKAFFVSTLVPSTLSLQSMSDNNSINNNTNNTSTSSNQSNNNTTSGQLEYERARSDEPISYIFRTYPCPFNKENQPTRYKGTWNGQNIPLSSCLRASTAAPVYFDKKRIGNSHFIDGGICNNNPTEIAITEMKKIFPNHTNFCVISLGTGKYVKPAQQQPEKKSWFSFGQSNPPTPSSNKGSDKITANLTTLLDIFELSMSSEAISRRVQDIVNEQTDKNITYFRLNPSLPTDIPLDSTLPEVFELMAQQTREYLRNESESFEKIIKLLSNTCK</sequence>
<dbReference type="VEuPathDB" id="AmoebaDB:NAEGRDRAFT_74415"/>
<evidence type="ECO:0000256" key="1">
    <source>
        <dbReference type="ARBA" id="ARBA00022801"/>
    </source>
</evidence>
<dbReference type="GO" id="GO:0016020">
    <property type="term" value="C:membrane"/>
    <property type="evidence" value="ECO:0007669"/>
    <property type="project" value="TreeGrafter"/>
</dbReference>
<dbReference type="SUPFAM" id="SSF52151">
    <property type="entry name" value="FabD/lysophospholipase-like"/>
    <property type="match status" value="1"/>
</dbReference>
<protein>
    <submittedName>
        <fullName evidence="7">Predicted protein</fullName>
    </submittedName>
</protein>
<feature type="domain" description="PNPLA" evidence="6">
    <location>
        <begin position="389"/>
        <end position="640"/>
    </location>
</feature>
<feature type="region of interest" description="Disordered" evidence="5">
    <location>
        <begin position="675"/>
        <end position="694"/>
    </location>
</feature>
<keyword evidence="2 4" id="KW-0442">Lipid degradation</keyword>
<keyword evidence="8" id="KW-1185">Reference proteome</keyword>
<feature type="active site" description="Nucleophile" evidence="4">
    <location>
        <position position="427"/>
    </location>
</feature>
<dbReference type="Pfam" id="PF01734">
    <property type="entry name" value="Patatin"/>
    <property type="match status" value="1"/>
</dbReference>
<evidence type="ECO:0000259" key="6">
    <source>
        <dbReference type="PROSITE" id="PS51635"/>
    </source>
</evidence>
<evidence type="ECO:0000256" key="2">
    <source>
        <dbReference type="ARBA" id="ARBA00022963"/>
    </source>
</evidence>
<keyword evidence="3 4" id="KW-0443">Lipid metabolism</keyword>
<dbReference type="PROSITE" id="PS51635">
    <property type="entry name" value="PNPLA"/>
    <property type="match status" value="1"/>
</dbReference>
<evidence type="ECO:0000256" key="5">
    <source>
        <dbReference type="SAM" id="MobiDB-lite"/>
    </source>
</evidence>
<dbReference type="eggNOG" id="KOG4231">
    <property type="taxonomic scope" value="Eukaryota"/>
</dbReference>
<dbReference type="STRING" id="5762.D2VZ98"/>
<name>D2VZ98_NAEGR</name>
<dbReference type="GeneID" id="8857684"/>
<evidence type="ECO:0000256" key="3">
    <source>
        <dbReference type="ARBA" id="ARBA00023098"/>
    </source>
</evidence>
<dbReference type="AlphaFoldDB" id="D2VZ98"/>
<dbReference type="GO" id="GO:0006631">
    <property type="term" value="P:fatty acid metabolic process"/>
    <property type="evidence" value="ECO:0007669"/>
    <property type="project" value="TreeGrafter"/>
</dbReference>
<dbReference type="InParanoid" id="D2VZ98"/>
<feature type="compositionally biased region" description="Low complexity" evidence="5">
    <location>
        <begin position="532"/>
        <end position="556"/>
    </location>
</feature>
<proteinExistence type="predicted"/>
<feature type="short sequence motif" description="GXGXXG" evidence="4">
    <location>
        <begin position="393"/>
        <end position="398"/>
    </location>
</feature>
<dbReference type="Proteomes" id="UP000006671">
    <property type="component" value="Unassembled WGS sequence"/>
</dbReference>
<dbReference type="EMBL" id="GG738914">
    <property type="protein sequence ID" value="EFC37755.1"/>
    <property type="molecule type" value="Genomic_DNA"/>
</dbReference>
<evidence type="ECO:0000256" key="4">
    <source>
        <dbReference type="PROSITE-ProRule" id="PRU01161"/>
    </source>
</evidence>
<dbReference type="KEGG" id="ngr:NAEGRDRAFT_74415"/>
<feature type="short sequence motif" description="GXSXG" evidence="4">
    <location>
        <begin position="425"/>
        <end position="429"/>
    </location>
</feature>
<feature type="compositionally biased region" description="Polar residues" evidence="5">
    <location>
        <begin position="678"/>
        <end position="694"/>
    </location>
</feature>
<dbReference type="InterPro" id="IPR016035">
    <property type="entry name" value="Acyl_Trfase/lysoPLipase"/>
</dbReference>
<dbReference type="PANTHER" id="PTHR24185">
    <property type="entry name" value="CALCIUM-INDEPENDENT PHOSPHOLIPASE A2-GAMMA"/>
    <property type="match status" value="1"/>
</dbReference>
<evidence type="ECO:0000313" key="8">
    <source>
        <dbReference type="Proteomes" id="UP000006671"/>
    </source>
</evidence>
<feature type="active site" description="Proton acceptor" evidence="4">
    <location>
        <position position="627"/>
    </location>
</feature>
<feature type="short sequence motif" description="DGA/G" evidence="4">
    <location>
        <begin position="627"/>
        <end position="629"/>
    </location>
</feature>
<dbReference type="GO" id="GO:0004620">
    <property type="term" value="F:phospholipase activity"/>
    <property type="evidence" value="ECO:0007669"/>
    <property type="project" value="TreeGrafter"/>
</dbReference>
<gene>
    <name evidence="7" type="ORF">NAEGRDRAFT_74415</name>
</gene>
<dbReference type="Gene3D" id="3.40.1090.10">
    <property type="entry name" value="Cytosolic phospholipase A2 catalytic domain"/>
    <property type="match status" value="1"/>
</dbReference>
<dbReference type="InterPro" id="IPR002641">
    <property type="entry name" value="PNPLA_dom"/>
</dbReference>
<dbReference type="GO" id="GO:0016042">
    <property type="term" value="P:lipid catabolic process"/>
    <property type="evidence" value="ECO:0007669"/>
    <property type="project" value="UniProtKB-UniRule"/>
</dbReference>